<feature type="chain" id="PRO_5001804375" evidence="10">
    <location>
        <begin position="19"/>
        <end position="332"/>
    </location>
</feature>
<comment type="similarity">
    <text evidence="1">Belongs to the peptidase M43B family.</text>
</comment>
<evidence type="ECO:0000256" key="7">
    <source>
        <dbReference type="ARBA" id="ARBA00023049"/>
    </source>
</evidence>
<evidence type="ECO:0000256" key="10">
    <source>
        <dbReference type="SAM" id="SignalP"/>
    </source>
</evidence>
<keyword evidence="7" id="KW-0482">Metalloprotease</keyword>
<feature type="compositionally biased region" description="Low complexity" evidence="9">
    <location>
        <begin position="21"/>
        <end position="37"/>
    </location>
</feature>
<organism evidence="12 13">
    <name type="scientific">Chryseobacterium piperi</name>
    <dbReference type="NCBI Taxonomy" id="558152"/>
    <lineage>
        <taxon>Bacteria</taxon>
        <taxon>Pseudomonadati</taxon>
        <taxon>Bacteroidota</taxon>
        <taxon>Flavobacteriia</taxon>
        <taxon>Flavobacteriales</taxon>
        <taxon>Weeksellaceae</taxon>
        <taxon>Chryseobacterium group</taxon>
        <taxon>Chryseobacterium</taxon>
    </lineage>
</organism>
<dbReference type="InterPro" id="IPR024079">
    <property type="entry name" value="MetalloPept_cat_dom_sf"/>
</dbReference>
<sequence>MKKILILLSAVLSFTACTNNENLSNSNNDSPDLRSSNTNATGRHCPSEDIRKEALKNNQVLRARFVENERQAEEFSQAIKLGKVLPDGSVEVPVVFNIIYSLNTDAENLSESRLQEQIDVLNQDYSATNPDVSKIPAEFKTVAANDTKVRFKLAKIVRKFSPILVWAPTGDLMKRSITGGIDATDPSKNLNFWAVRNMGSVLGYATFPESAGQWNDGIVVTSKYIGKAGATDPFNLGRTATHEVGHYLNLRHIWGDANCGDDFCDDTPTQPSSNSGKPNYPLYGTCGGVQRSLMFMNYMDYVDDAAMFMFSNHQKERMQAVVAPNGPRVGLR</sequence>
<dbReference type="PROSITE" id="PS51257">
    <property type="entry name" value="PROKAR_LIPOPROTEIN"/>
    <property type="match status" value="1"/>
</dbReference>
<dbReference type="Gene3D" id="3.40.390.10">
    <property type="entry name" value="Collagenase (Catalytic Domain)"/>
    <property type="match status" value="1"/>
</dbReference>
<dbReference type="GO" id="GO:0008237">
    <property type="term" value="F:metallopeptidase activity"/>
    <property type="evidence" value="ECO:0007669"/>
    <property type="project" value="UniProtKB-KW"/>
</dbReference>
<evidence type="ECO:0000256" key="6">
    <source>
        <dbReference type="ARBA" id="ARBA00022833"/>
    </source>
</evidence>
<keyword evidence="8" id="KW-1015">Disulfide bond</keyword>
<evidence type="ECO:0000259" key="11">
    <source>
        <dbReference type="Pfam" id="PF05572"/>
    </source>
</evidence>
<accession>A0A086BK37</accession>
<evidence type="ECO:0000256" key="9">
    <source>
        <dbReference type="SAM" id="MobiDB-lite"/>
    </source>
</evidence>
<evidence type="ECO:0000256" key="8">
    <source>
        <dbReference type="ARBA" id="ARBA00023157"/>
    </source>
</evidence>
<evidence type="ECO:0000256" key="4">
    <source>
        <dbReference type="ARBA" id="ARBA00022729"/>
    </source>
</evidence>
<dbReference type="CDD" id="cd04275">
    <property type="entry name" value="ZnMc_pappalysin_like"/>
    <property type="match status" value="1"/>
</dbReference>
<feature type="region of interest" description="Disordered" evidence="9">
    <location>
        <begin position="21"/>
        <end position="45"/>
    </location>
</feature>
<dbReference type="Proteomes" id="UP000028709">
    <property type="component" value="Unassembled WGS sequence"/>
</dbReference>
<dbReference type="InterPro" id="IPR008754">
    <property type="entry name" value="Peptidase_M43"/>
</dbReference>
<dbReference type="OrthoDB" id="6278496at2"/>
<dbReference type="EMBL" id="JPRJ01000008">
    <property type="protein sequence ID" value="KFF29301.1"/>
    <property type="molecule type" value="Genomic_DNA"/>
</dbReference>
<evidence type="ECO:0000313" key="12">
    <source>
        <dbReference type="EMBL" id="KFF29301.1"/>
    </source>
</evidence>
<keyword evidence="4 10" id="KW-0732">Signal</keyword>
<evidence type="ECO:0000256" key="2">
    <source>
        <dbReference type="ARBA" id="ARBA00022670"/>
    </source>
</evidence>
<comment type="caution">
    <text evidence="12">The sequence shown here is derived from an EMBL/GenBank/DDBJ whole genome shotgun (WGS) entry which is preliminary data.</text>
</comment>
<keyword evidence="13" id="KW-1185">Reference proteome</keyword>
<feature type="signal peptide" evidence="10">
    <location>
        <begin position="1"/>
        <end position="18"/>
    </location>
</feature>
<dbReference type="RefSeq" id="WP_034682956.1">
    <property type="nucleotide sequence ID" value="NZ_CP023049.2"/>
</dbReference>
<dbReference type="GO" id="GO:0006508">
    <property type="term" value="P:proteolysis"/>
    <property type="evidence" value="ECO:0007669"/>
    <property type="project" value="UniProtKB-KW"/>
</dbReference>
<keyword evidence="5" id="KW-0378">Hydrolase</keyword>
<dbReference type="KEGG" id="cpip:CJF12_05800"/>
<feature type="domain" description="Peptidase M43 pregnancy-associated plasma-A" evidence="11">
    <location>
        <begin position="202"/>
        <end position="323"/>
    </location>
</feature>
<gene>
    <name evidence="12" type="ORF">IQ37_07015</name>
</gene>
<dbReference type="PANTHER" id="PTHR47466:SF1">
    <property type="entry name" value="METALLOPROTEASE MEP1 (AFU_ORTHOLOGUE AFUA_1G07730)-RELATED"/>
    <property type="match status" value="1"/>
</dbReference>
<proteinExistence type="inferred from homology"/>
<dbReference type="Pfam" id="PF05572">
    <property type="entry name" value="Peptidase_M43"/>
    <property type="match status" value="1"/>
</dbReference>
<dbReference type="AlphaFoldDB" id="A0A086BK37"/>
<dbReference type="SUPFAM" id="SSF55486">
    <property type="entry name" value="Metalloproteases ('zincins'), catalytic domain"/>
    <property type="match status" value="1"/>
</dbReference>
<evidence type="ECO:0000313" key="13">
    <source>
        <dbReference type="Proteomes" id="UP000028709"/>
    </source>
</evidence>
<dbReference type="PANTHER" id="PTHR47466">
    <property type="match status" value="1"/>
</dbReference>
<evidence type="ECO:0000256" key="3">
    <source>
        <dbReference type="ARBA" id="ARBA00022723"/>
    </source>
</evidence>
<keyword evidence="2" id="KW-0645">Protease</keyword>
<reference evidence="12 13" key="1">
    <citation type="submission" date="2014-07" db="EMBL/GenBank/DDBJ databases">
        <title>Genome of Chryseobacterium piperi CTM.</title>
        <authorList>
            <person name="Pipes S.E."/>
            <person name="Stropko S.J."/>
            <person name="Newman J.D."/>
        </authorList>
    </citation>
    <scope>NUCLEOTIDE SEQUENCE [LARGE SCALE GENOMIC DNA]</scope>
    <source>
        <strain evidence="12 13">CTM</strain>
    </source>
</reference>
<evidence type="ECO:0000256" key="5">
    <source>
        <dbReference type="ARBA" id="ARBA00022801"/>
    </source>
</evidence>
<protein>
    <submittedName>
        <fullName evidence="12">Peptidase M43</fullName>
    </submittedName>
</protein>
<name>A0A086BK37_9FLAO</name>
<dbReference type="eggNOG" id="COG3291">
    <property type="taxonomic scope" value="Bacteria"/>
</dbReference>
<dbReference type="STRING" id="558152.IQ37_07015"/>
<keyword evidence="3" id="KW-0479">Metal-binding</keyword>
<evidence type="ECO:0000256" key="1">
    <source>
        <dbReference type="ARBA" id="ARBA00008721"/>
    </source>
</evidence>
<dbReference type="GO" id="GO:0046872">
    <property type="term" value="F:metal ion binding"/>
    <property type="evidence" value="ECO:0007669"/>
    <property type="project" value="UniProtKB-KW"/>
</dbReference>
<keyword evidence="6" id="KW-0862">Zinc</keyword>